<protein>
    <recommendedName>
        <fullName evidence="3">aldehyde dehydrogenase (NAD(+))</fullName>
        <ecNumber evidence="3">1.2.1.3</ecNumber>
    </recommendedName>
</protein>
<evidence type="ECO:0000256" key="2">
    <source>
        <dbReference type="ARBA" id="ARBA00023002"/>
    </source>
</evidence>
<reference evidence="8 9" key="1">
    <citation type="submission" date="2015-01" db="EMBL/GenBank/DDBJ databases">
        <title>The Genome Sequence of Cladophialophora immunda CBS83496.</title>
        <authorList>
            <consortium name="The Broad Institute Genomics Platform"/>
            <person name="Cuomo C."/>
            <person name="de Hoog S."/>
            <person name="Gorbushina A."/>
            <person name="Stielow B."/>
            <person name="Teixiera M."/>
            <person name="Abouelleil A."/>
            <person name="Chapman S.B."/>
            <person name="Priest M."/>
            <person name="Young S.K."/>
            <person name="Wortman J."/>
            <person name="Nusbaum C."/>
            <person name="Birren B."/>
        </authorList>
    </citation>
    <scope>NUCLEOTIDE SEQUENCE [LARGE SCALE GENOMIC DNA]</scope>
    <source>
        <strain evidence="8 9">CBS 83496</strain>
    </source>
</reference>
<dbReference type="InterPro" id="IPR029510">
    <property type="entry name" value="Ald_DH_CS_GLU"/>
</dbReference>
<evidence type="ECO:0000256" key="5">
    <source>
        <dbReference type="PROSITE-ProRule" id="PRU10007"/>
    </source>
</evidence>
<dbReference type="HOGENOM" id="CLU_005391_0_0_1"/>
<dbReference type="InterPro" id="IPR016162">
    <property type="entry name" value="Ald_DH_N"/>
</dbReference>
<dbReference type="Proteomes" id="UP000054466">
    <property type="component" value="Unassembled WGS sequence"/>
</dbReference>
<organism evidence="8 9">
    <name type="scientific">Cladophialophora immunda</name>
    <dbReference type="NCBI Taxonomy" id="569365"/>
    <lineage>
        <taxon>Eukaryota</taxon>
        <taxon>Fungi</taxon>
        <taxon>Dikarya</taxon>
        <taxon>Ascomycota</taxon>
        <taxon>Pezizomycotina</taxon>
        <taxon>Eurotiomycetes</taxon>
        <taxon>Chaetothyriomycetidae</taxon>
        <taxon>Chaetothyriales</taxon>
        <taxon>Herpotrichiellaceae</taxon>
        <taxon>Cladophialophora</taxon>
    </lineage>
</organism>
<dbReference type="OrthoDB" id="310895at2759"/>
<dbReference type="CDD" id="cd07106">
    <property type="entry name" value="ALDH_AldA-AAD23400"/>
    <property type="match status" value="1"/>
</dbReference>
<proteinExistence type="inferred from homology"/>
<evidence type="ECO:0000259" key="7">
    <source>
        <dbReference type="Pfam" id="PF00171"/>
    </source>
</evidence>
<dbReference type="SUPFAM" id="SSF53720">
    <property type="entry name" value="ALDH-like"/>
    <property type="match status" value="1"/>
</dbReference>
<evidence type="ECO:0000256" key="3">
    <source>
        <dbReference type="ARBA" id="ARBA00024226"/>
    </source>
</evidence>
<evidence type="ECO:0000256" key="4">
    <source>
        <dbReference type="ARBA" id="ARBA00049194"/>
    </source>
</evidence>
<dbReference type="RefSeq" id="XP_016254667.1">
    <property type="nucleotide sequence ID" value="XM_016387739.1"/>
</dbReference>
<evidence type="ECO:0000313" key="9">
    <source>
        <dbReference type="Proteomes" id="UP000054466"/>
    </source>
</evidence>
<dbReference type="EMBL" id="KN847040">
    <property type="protein sequence ID" value="KIW34451.1"/>
    <property type="molecule type" value="Genomic_DNA"/>
</dbReference>
<keyword evidence="2 6" id="KW-0560">Oxidoreductase</keyword>
<dbReference type="InterPro" id="IPR044086">
    <property type="entry name" value="LUC3-like"/>
</dbReference>
<comment type="catalytic activity">
    <reaction evidence="4">
        <text>an aldehyde + NAD(+) + H2O = a carboxylate + NADH + 2 H(+)</text>
        <dbReference type="Rhea" id="RHEA:16185"/>
        <dbReference type="ChEBI" id="CHEBI:15377"/>
        <dbReference type="ChEBI" id="CHEBI:15378"/>
        <dbReference type="ChEBI" id="CHEBI:17478"/>
        <dbReference type="ChEBI" id="CHEBI:29067"/>
        <dbReference type="ChEBI" id="CHEBI:57540"/>
        <dbReference type="ChEBI" id="CHEBI:57945"/>
        <dbReference type="EC" id="1.2.1.3"/>
    </reaction>
</comment>
<feature type="active site" evidence="5">
    <location>
        <position position="251"/>
    </location>
</feature>
<dbReference type="Pfam" id="PF00171">
    <property type="entry name" value="Aldedh"/>
    <property type="match status" value="1"/>
</dbReference>
<dbReference type="PROSITE" id="PS00687">
    <property type="entry name" value="ALDEHYDE_DEHYDR_GLU"/>
    <property type="match status" value="1"/>
</dbReference>
<dbReference type="PANTHER" id="PTHR11699">
    <property type="entry name" value="ALDEHYDE DEHYDROGENASE-RELATED"/>
    <property type="match status" value="1"/>
</dbReference>
<sequence>MDSNGQVPIKFDSFANIINGQVAGSAHSYYGIDPVTKEKLWDVPVATAEDVENAVASANTAFSRWRHTTWQFRTEQISQFKAVFQSYQDQLVDLLVREAGKPRMVAMGEIQTCVQLLDWHIKLKEPRGESYDFPDKTIENKFVPLGVAVAICPWNFPLLISTGKWLPAIQMGNSVIVKPSPFTPYATLKVVELANQIFPPGVVQVLGGDDSLGPTLVEHPRVHKISFTGSIATGKKILAVAAKTVKRVTLELGGNDASIVLPDANIGKAAPMVAIGAFFNTSQVCIAAKRIYVHSSIYRPFLDALVNVTRSFKLGTTENEGFALGPIQNATQYDKVKTFLKDSKDRGYKFALEPDEGAVDTMNGFFLQPAIVDNPPEDSKIVKEEPFGPIVPVLSYDSIEEVVDRANNSNTGLGATVFGTDPETLRRVADGLEVGSVWINGYPSVAPEAQLSGAKESGLGTEFGTLGILAYANTKAIWTFKST</sequence>
<dbReference type="Gene3D" id="3.40.309.10">
    <property type="entry name" value="Aldehyde Dehydrogenase, Chain A, domain 2"/>
    <property type="match status" value="1"/>
</dbReference>
<dbReference type="GeneID" id="27340423"/>
<gene>
    <name evidence="8" type="ORF">PV07_01229</name>
</gene>
<accession>A0A0D2A2A1</accession>
<dbReference type="GO" id="GO:0004029">
    <property type="term" value="F:aldehyde dehydrogenase (NAD+) activity"/>
    <property type="evidence" value="ECO:0007669"/>
    <property type="project" value="UniProtKB-EC"/>
</dbReference>
<dbReference type="AlphaFoldDB" id="A0A0D2A2A1"/>
<dbReference type="EC" id="1.2.1.3" evidence="3"/>
<name>A0A0D2A2A1_9EURO</name>
<dbReference type="Gene3D" id="3.40.605.10">
    <property type="entry name" value="Aldehyde Dehydrogenase, Chain A, domain 1"/>
    <property type="match status" value="1"/>
</dbReference>
<evidence type="ECO:0000313" key="8">
    <source>
        <dbReference type="EMBL" id="KIW34451.1"/>
    </source>
</evidence>
<dbReference type="STRING" id="569365.A0A0D2A2A1"/>
<dbReference type="FunFam" id="3.40.605.10:FF:000007">
    <property type="entry name" value="NAD/NADP-dependent betaine aldehyde dehydrogenase"/>
    <property type="match status" value="1"/>
</dbReference>
<keyword evidence="9" id="KW-1185">Reference proteome</keyword>
<evidence type="ECO:0000256" key="6">
    <source>
        <dbReference type="RuleBase" id="RU003345"/>
    </source>
</evidence>
<dbReference type="InterPro" id="IPR016163">
    <property type="entry name" value="Ald_DH_C"/>
</dbReference>
<dbReference type="VEuPathDB" id="FungiDB:PV07_01229"/>
<comment type="similarity">
    <text evidence="1 6">Belongs to the aldehyde dehydrogenase family.</text>
</comment>
<feature type="domain" description="Aldehyde dehydrogenase" evidence="7">
    <location>
        <begin position="29"/>
        <end position="477"/>
    </location>
</feature>
<dbReference type="InterPro" id="IPR016161">
    <property type="entry name" value="Ald_DH/histidinol_DH"/>
</dbReference>
<dbReference type="InterPro" id="IPR015590">
    <property type="entry name" value="Aldehyde_DH_dom"/>
</dbReference>
<evidence type="ECO:0000256" key="1">
    <source>
        <dbReference type="ARBA" id="ARBA00009986"/>
    </source>
</evidence>